<feature type="signal peptide" evidence="1">
    <location>
        <begin position="1"/>
        <end position="30"/>
    </location>
</feature>
<evidence type="ECO:0000313" key="3">
    <source>
        <dbReference type="Proteomes" id="UP001597260"/>
    </source>
</evidence>
<keyword evidence="3" id="KW-1185">Reference proteome</keyword>
<name>A0ABW3YHA7_9ACTN</name>
<gene>
    <name evidence="2" type="ORF">ACFQ4H_22645</name>
</gene>
<organism evidence="2 3">
    <name type="scientific">Micromonospora sonneratiae</name>
    <dbReference type="NCBI Taxonomy" id="1184706"/>
    <lineage>
        <taxon>Bacteria</taxon>
        <taxon>Bacillati</taxon>
        <taxon>Actinomycetota</taxon>
        <taxon>Actinomycetes</taxon>
        <taxon>Micromonosporales</taxon>
        <taxon>Micromonosporaceae</taxon>
        <taxon>Micromonospora</taxon>
    </lineage>
</organism>
<proteinExistence type="predicted"/>
<dbReference type="RefSeq" id="WP_377573611.1">
    <property type="nucleotide sequence ID" value="NZ_JBHTMP010000038.1"/>
</dbReference>
<dbReference type="EMBL" id="JBHTMP010000038">
    <property type="protein sequence ID" value="MFD1323892.1"/>
    <property type="molecule type" value="Genomic_DNA"/>
</dbReference>
<feature type="chain" id="PRO_5045104060" description="Secreted protein" evidence="1">
    <location>
        <begin position="31"/>
        <end position="139"/>
    </location>
</feature>
<reference evidence="3" key="1">
    <citation type="journal article" date="2019" name="Int. J. Syst. Evol. Microbiol.">
        <title>The Global Catalogue of Microorganisms (GCM) 10K type strain sequencing project: providing services to taxonomists for standard genome sequencing and annotation.</title>
        <authorList>
            <consortium name="The Broad Institute Genomics Platform"/>
            <consortium name="The Broad Institute Genome Sequencing Center for Infectious Disease"/>
            <person name="Wu L."/>
            <person name="Ma J."/>
        </authorList>
    </citation>
    <scope>NUCLEOTIDE SEQUENCE [LARGE SCALE GENOMIC DNA]</scope>
    <source>
        <strain evidence="3">JCM 31037</strain>
    </source>
</reference>
<comment type="caution">
    <text evidence="2">The sequence shown here is derived from an EMBL/GenBank/DDBJ whole genome shotgun (WGS) entry which is preliminary data.</text>
</comment>
<accession>A0ABW3YHA7</accession>
<dbReference type="Proteomes" id="UP001597260">
    <property type="component" value="Unassembled WGS sequence"/>
</dbReference>
<sequence length="139" mass="14970">MKTRSMLSAIALVGAAVGATIALTATPASAADTAYLEKTQYLTSNPTDGMATSCTSKRIELAAGNYTWGNYRPGSFRDQYLGATTYTWTTCLDPKNGYYLQTTTLDPDQSGWATATISDNLIISPSGTWTWGSYIDPHF</sequence>
<protein>
    <recommendedName>
        <fullName evidence="4">Secreted protein</fullName>
    </recommendedName>
</protein>
<evidence type="ECO:0000313" key="2">
    <source>
        <dbReference type="EMBL" id="MFD1323892.1"/>
    </source>
</evidence>
<evidence type="ECO:0000256" key="1">
    <source>
        <dbReference type="SAM" id="SignalP"/>
    </source>
</evidence>
<evidence type="ECO:0008006" key="4">
    <source>
        <dbReference type="Google" id="ProtNLM"/>
    </source>
</evidence>
<keyword evidence="1" id="KW-0732">Signal</keyword>